<evidence type="ECO:0000313" key="3">
    <source>
        <dbReference type="EMBL" id="MFD1634941.1"/>
    </source>
</evidence>
<protein>
    <submittedName>
        <fullName evidence="3">LEA type 2 family protein</fullName>
    </submittedName>
</protein>
<proteinExistence type="predicted"/>
<reference evidence="3 4" key="1">
    <citation type="journal article" date="2019" name="Int. J. Syst. Evol. Microbiol.">
        <title>The Global Catalogue of Microorganisms (GCM) 10K type strain sequencing project: providing services to taxonomists for standard genome sequencing and annotation.</title>
        <authorList>
            <consortium name="The Broad Institute Genomics Platform"/>
            <consortium name="The Broad Institute Genome Sequencing Center for Infectious Disease"/>
            <person name="Wu L."/>
            <person name="Ma J."/>
        </authorList>
    </citation>
    <scope>NUCLEOTIDE SEQUENCE [LARGE SCALE GENOMIC DNA]</scope>
    <source>
        <strain evidence="3 4">CGMCC 1.10594</strain>
    </source>
</reference>
<dbReference type="Proteomes" id="UP001597075">
    <property type="component" value="Unassembled WGS sequence"/>
</dbReference>
<dbReference type="SMART" id="SM00769">
    <property type="entry name" value="WHy"/>
    <property type="match status" value="2"/>
</dbReference>
<comment type="caution">
    <text evidence="3">The sequence shown here is derived from an EMBL/GenBank/DDBJ whole genome shotgun (WGS) entry which is preliminary data.</text>
</comment>
<organism evidence="3 4">
    <name type="scientific">Haloplanus ruber</name>
    <dbReference type="NCBI Taxonomy" id="869892"/>
    <lineage>
        <taxon>Archaea</taxon>
        <taxon>Methanobacteriati</taxon>
        <taxon>Methanobacteriota</taxon>
        <taxon>Stenosarchaea group</taxon>
        <taxon>Halobacteria</taxon>
        <taxon>Halobacteriales</taxon>
        <taxon>Haloferacaceae</taxon>
        <taxon>Haloplanus</taxon>
    </lineage>
</organism>
<dbReference type="Pfam" id="PF03168">
    <property type="entry name" value="LEA_2"/>
    <property type="match status" value="2"/>
</dbReference>
<gene>
    <name evidence="3" type="ORF">ACFSBJ_14510</name>
</gene>
<feature type="domain" description="Water stress and hypersensitive response" evidence="2">
    <location>
        <begin position="176"/>
        <end position="294"/>
    </location>
</feature>
<evidence type="ECO:0000256" key="1">
    <source>
        <dbReference type="SAM" id="MobiDB-lite"/>
    </source>
</evidence>
<dbReference type="RefSeq" id="WP_256405171.1">
    <property type="nucleotide sequence ID" value="NZ_CP187151.1"/>
</dbReference>
<feature type="compositionally biased region" description="Low complexity" evidence="1">
    <location>
        <begin position="364"/>
        <end position="385"/>
    </location>
</feature>
<feature type="region of interest" description="Disordered" evidence="1">
    <location>
        <begin position="303"/>
        <end position="417"/>
    </location>
</feature>
<feature type="domain" description="Water stress and hypersensitive response" evidence="2">
    <location>
        <begin position="30"/>
        <end position="148"/>
    </location>
</feature>
<accession>A0ABD6D3L6</accession>
<sequence length="417" mass="44178">MPSKRNVAIGVAGVVLLAGIAVFVLGQPSVSGVDNRFGGVNETTTVVESDLSVRNPNPIGASLGGLTVDYAIDMNGIRMATGVKEGLSLPSGESTVPMTTHLANERIPAWWVSHLDNGERTELAITADVHSSALDTSFGTPQVTRTVETDVISAFNSTERRPVGEEGPNGEPILYIEETSAQWGAIDSSATEIEMRFVVYNPNPYPVPVSELSYRATMNGVEMGTGVTEGQGTVPPESTRTIRATTVLDNGNIDEWWVTHLENDQRTELRIDFSARVELPTGTVEIPLRPLTYTETIETDLFGNKNETDAGGEATPTQGAEVTPTPTSASDGERTTTPTPTDDGLLDGGEETATPTPADDERTTTPTPTDGGLLDGGEVTATPTPADDERTTTPTPTDDGLLDARPPHGSIRARSDH</sequence>
<evidence type="ECO:0000259" key="2">
    <source>
        <dbReference type="SMART" id="SM00769"/>
    </source>
</evidence>
<keyword evidence="4" id="KW-1185">Reference proteome</keyword>
<evidence type="ECO:0000313" key="4">
    <source>
        <dbReference type="Proteomes" id="UP001597075"/>
    </source>
</evidence>
<feature type="compositionally biased region" description="Polar residues" evidence="1">
    <location>
        <begin position="315"/>
        <end position="330"/>
    </location>
</feature>
<dbReference type="EMBL" id="JBHUDL010000010">
    <property type="protein sequence ID" value="MFD1634941.1"/>
    <property type="molecule type" value="Genomic_DNA"/>
</dbReference>
<dbReference type="AlphaFoldDB" id="A0ABD6D3L6"/>
<dbReference type="InterPro" id="IPR013990">
    <property type="entry name" value="WHy-dom"/>
</dbReference>
<dbReference type="SUPFAM" id="SSF117070">
    <property type="entry name" value="LEA14-like"/>
    <property type="match status" value="2"/>
</dbReference>
<name>A0ABD6D3L6_9EURY</name>
<dbReference type="Gene3D" id="2.60.40.10">
    <property type="entry name" value="Immunoglobulins"/>
    <property type="match status" value="2"/>
</dbReference>
<dbReference type="InterPro" id="IPR013783">
    <property type="entry name" value="Ig-like_fold"/>
</dbReference>
<dbReference type="InterPro" id="IPR004864">
    <property type="entry name" value="LEA_2"/>
</dbReference>